<evidence type="ECO:0000313" key="2">
    <source>
        <dbReference type="EMBL" id="WED64017.1"/>
    </source>
</evidence>
<dbReference type="EMBL" id="CP119075">
    <property type="protein sequence ID" value="WED67068.1"/>
    <property type="molecule type" value="Genomic_DNA"/>
</dbReference>
<evidence type="ECO:0000313" key="6">
    <source>
        <dbReference type="EMBL" id="WED65253.1"/>
    </source>
</evidence>
<reference evidence="6" key="1">
    <citation type="submission" date="2023-03" db="EMBL/GenBank/DDBJ databases">
        <title>Lomoglobus Profundus gen. nov., sp. nov., a novel member of the phylum Verrucomicrobia, isolated from deep-marine sediment of South China Sea.</title>
        <authorList>
            <person name="Ahmad T."/>
            <person name="Ishaq S.E."/>
            <person name="Wang F."/>
        </authorList>
    </citation>
    <scope>NUCLEOTIDE SEQUENCE</scope>
    <source>
        <strain evidence="6">LMO-M01</strain>
    </source>
</reference>
<dbReference type="KEGG" id="slom:PXH66_17345"/>
<dbReference type="AlphaFoldDB" id="A0AAF0CNA5"/>
<evidence type="ECO:0000259" key="1">
    <source>
        <dbReference type="Pfam" id="PF13546"/>
    </source>
</evidence>
<dbReference type="EMBL" id="CP119075">
    <property type="protein sequence ID" value="WED65029.1"/>
    <property type="molecule type" value="Genomic_DNA"/>
</dbReference>
<name>A0AAF0CNA5_9BACT</name>
<evidence type="ECO:0000313" key="8">
    <source>
        <dbReference type="Proteomes" id="UP001218638"/>
    </source>
</evidence>
<evidence type="ECO:0000313" key="7">
    <source>
        <dbReference type="EMBL" id="WED67068.1"/>
    </source>
</evidence>
<accession>A0AAF0CNA5</accession>
<gene>
    <name evidence="6" type="ORF">PXH66_00095</name>
    <name evidence="7" type="ORF">PXH66_09415</name>
    <name evidence="2" type="ORF">PXH66_16890</name>
    <name evidence="3" type="ORF">PXH66_17345</name>
    <name evidence="4" type="ORF">PXH66_18830</name>
    <name evidence="5" type="ORF">PXH66_21990</name>
</gene>
<dbReference type="RefSeq" id="WP_330932081.1">
    <property type="nucleotide sequence ID" value="NZ_CP119075.1"/>
</dbReference>
<feature type="domain" description="Transposase IS701-like DDE" evidence="1">
    <location>
        <begin position="31"/>
        <end position="260"/>
    </location>
</feature>
<dbReference type="SUPFAM" id="SSF53098">
    <property type="entry name" value="Ribonuclease H-like"/>
    <property type="match status" value="1"/>
</dbReference>
<dbReference type="KEGG" id="slom:PXH66_16890"/>
<sequence length="468" mass="52469">MSEAFDSLLDGLAPVFDLPEDFARARTQWLAGLLNLGRHTVTGALSTAGSQHRDWSADYRLLQRLPVEPIFAHVRTEALAATDATRPWVVALDDSITRKTGRCIPGCGWRKDPLGPPFNVNFIWGQRVLQFSAAMPADDGSARLVPVDWQEAPLPKKPSRHADAQAQAAYVEARKQANINKVAAERMAHLRTATQRPIHWVSDGRFTNRTLLRQLPENTVLIGRVRKDTKLYAPYAAQPGKNGRPRKYGDTLPTPEQLRVDDTVGWTRVSAFAAAKRHDFKIKTQGPVLARITGVDTLVQVVVIAPLGYRLKTGGKLLYRQPAYLICTDADVPLAEILQEYLWRWDIEVNFKDEKDLLGVSEAQLREPEAVRRQPACAVAAYALLLLAGHKTYGSNRLPPSVPLAKWRRREPPRRATTGLLINQLRVELWSRHLRPDSLSHFCSRTRPIHKSDKPATDLASALFYSHN</sequence>
<dbReference type="KEGG" id="slom:PXH66_00095"/>
<protein>
    <submittedName>
        <fullName evidence="6">Transposase</fullName>
    </submittedName>
</protein>
<evidence type="ECO:0000313" key="4">
    <source>
        <dbReference type="EMBL" id="WED64398.1"/>
    </source>
</evidence>
<dbReference type="InterPro" id="IPR012337">
    <property type="entry name" value="RNaseH-like_sf"/>
</dbReference>
<dbReference type="EMBL" id="CP119075">
    <property type="protein sequence ID" value="WED65253.1"/>
    <property type="molecule type" value="Genomic_DNA"/>
</dbReference>
<keyword evidence="8" id="KW-1185">Reference proteome</keyword>
<organism evidence="6 8">
    <name type="scientific">Synoicihabitans lomoniglobus</name>
    <dbReference type="NCBI Taxonomy" id="2909285"/>
    <lineage>
        <taxon>Bacteria</taxon>
        <taxon>Pseudomonadati</taxon>
        <taxon>Verrucomicrobiota</taxon>
        <taxon>Opitutia</taxon>
        <taxon>Opitutales</taxon>
        <taxon>Opitutaceae</taxon>
        <taxon>Synoicihabitans</taxon>
    </lineage>
</organism>
<dbReference type="KEGG" id="slom:PXH66_18830"/>
<dbReference type="EMBL" id="CP119075">
    <property type="protein sequence ID" value="WED64106.1"/>
    <property type="molecule type" value="Genomic_DNA"/>
</dbReference>
<evidence type="ECO:0000313" key="5">
    <source>
        <dbReference type="EMBL" id="WED65029.1"/>
    </source>
</evidence>
<dbReference type="KEGG" id="slom:PXH66_21990"/>
<dbReference type="Proteomes" id="UP001218638">
    <property type="component" value="Chromosome"/>
</dbReference>
<dbReference type="Pfam" id="PF13546">
    <property type="entry name" value="DDE_5"/>
    <property type="match status" value="1"/>
</dbReference>
<dbReference type="EMBL" id="CP119075">
    <property type="protein sequence ID" value="WED64398.1"/>
    <property type="molecule type" value="Genomic_DNA"/>
</dbReference>
<proteinExistence type="predicted"/>
<dbReference type="InterPro" id="IPR038721">
    <property type="entry name" value="IS701-like_DDE_dom"/>
</dbReference>
<dbReference type="KEGG" id="slom:PXH66_09415"/>
<dbReference type="EMBL" id="CP119075">
    <property type="protein sequence ID" value="WED64017.1"/>
    <property type="molecule type" value="Genomic_DNA"/>
</dbReference>
<evidence type="ECO:0000313" key="3">
    <source>
        <dbReference type="EMBL" id="WED64106.1"/>
    </source>
</evidence>